<dbReference type="AlphaFoldDB" id="A0A0L0T6V4"/>
<feature type="compositionally biased region" description="Low complexity" evidence="1">
    <location>
        <begin position="240"/>
        <end position="258"/>
    </location>
</feature>
<feature type="compositionally biased region" description="Basic residues" evidence="1">
    <location>
        <begin position="565"/>
        <end position="574"/>
    </location>
</feature>
<evidence type="ECO:0000256" key="1">
    <source>
        <dbReference type="SAM" id="MobiDB-lite"/>
    </source>
</evidence>
<reference evidence="3" key="2">
    <citation type="submission" date="2009-11" db="EMBL/GenBank/DDBJ databases">
        <title>The Genome Sequence of Allomyces macrogynus strain ATCC 38327.</title>
        <authorList>
            <consortium name="The Broad Institute Genome Sequencing Platform"/>
            <person name="Russ C."/>
            <person name="Cuomo C."/>
            <person name="Shea T."/>
            <person name="Young S.K."/>
            <person name="Zeng Q."/>
            <person name="Koehrsen M."/>
            <person name="Haas B."/>
            <person name="Borodovsky M."/>
            <person name="Guigo R."/>
            <person name="Alvarado L."/>
            <person name="Berlin A."/>
            <person name="Borenstein D."/>
            <person name="Chen Z."/>
            <person name="Engels R."/>
            <person name="Freedman E."/>
            <person name="Gellesch M."/>
            <person name="Goldberg J."/>
            <person name="Griggs A."/>
            <person name="Gujja S."/>
            <person name="Heiman D."/>
            <person name="Hepburn T."/>
            <person name="Howarth C."/>
            <person name="Jen D."/>
            <person name="Larson L."/>
            <person name="Lewis B."/>
            <person name="Mehta T."/>
            <person name="Park D."/>
            <person name="Pearson M."/>
            <person name="Roberts A."/>
            <person name="Saif S."/>
            <person name="Shenoy N."/>
            <person name="Sisk P."/>
            <person name="Stolte C."/>
            <person name="Sykes S."/>
            <person name="Walk T."/>
            <person name="White J."/>
            <person name="Yandava C."/>
            <person name="Burger G."/>
            <person name="Gray M.W."/>
            <person name="Holland P.W.H."/>
            <person name="King N."/>
            <person name="Lang F.B.F."/>
            <person name="Roger A.J."/>
            <person name="Ruiz-Trillo I."/>
            <person name="Lander E."/>
            <person name="Nusbaum C."/>
        </authorList>
    </citation>
    <scope>NUCLEOTIDE SEQUENCE [LARGE SCALE GENOMIC DNA]</scope>
    <source>
        <strain evidence="3">ATCC 38327</strain>
    </source>
</reference>
<feature type="compositionally biased region" description="Low complexity" evidence="1">
    <location>
        <begin position="1"/>
        <end position="14"/>
    </location>
</feature>
<dbReference type="VEuPathDB" id="FungiDB:AMAG_20085"/>
<feature type="compositionally biased region" description="Polar residues" evidence="1">
    <location>
        <begin position="416"/>
        <end position="447"/>
    </location>
</feature>
<feature type="region of interest" description="Disordered" evidence="1">
    <location>
        <begin position="88"/>
        <end position="138"/>
    </location>
</feature>
<feature type="region of interest" description="Disordered" evidence="1">
    <location>
        <begin position="1"/>
        <end position="73"/>
    </location>
</feature>
<gene>
    <name evidence="2" type="ORF">AMAG_20085</name>
</gene>
<feature type="region of interest" description="Disordered" evidence="1">
    <location>
        <begin position="225"/>
        <end position="261"/>
    </location>
</feature>
<feature type="region of interest" description="Disordered" evidence="1">
    <location>
        <begin position="410"/>
        <end position="491"/>
    </location>
</feature>
<protein>
    <submittedName>
        <fullName evidence="2">Uncharacterized protein</fullName>
    </submittedName>
</protein>
<organism evidence="2 3">
    <name type="scientific">Allomyces macrogynus (strain ATCC 38327)</name>
    <name type="common">Allomyces javanicus var. macrogynus</name>
    <dbReference type="NCBI Taxonomy" id="578462"/>
    <lineage>
        <taxon>Eukaryota</taxon>
        <taxon>Fungi</taxon>
        <taxon>Fungi incertae sedis</taxon>
        <taxon>Blastocladiomycota</taxon>
        <taxon>Blastocladiomycetes</taxon>
        <taxon>Blastocladiales</taxon>
        <taxon>Blastocladiaceae</taxon>
        <taxon>Allomyces</taxon>
    </lineage>
</organism>
<feature type="compositionally biased region" description="Polar residues" evidence="1">
    <location>
        <begin position="88"/>
        <end position="104"/>
    </location>
</feature>
<dbReference type="EMBL" id="GG745365">
    <property type="protein sequence ID" value="KNE70319.1"/>
    <property type="molecule type" value="Genomic_DNA"/>
</dbReference>
<proteinExistence type="predicted"/>
<dbReference type="Proteomes" id="UP000054350">
    <property type="component" value="Unassembled WGS sequence"/>
</dbReference>
<accession>A0A0L0T6V4</accession>
<reference evidence="2 3" key="1">
    <citation type="submission" date="2009-11" db="EMBL/GenBank/DDBJ databases">
        <title>Annotation of Allomyces macrogynus ATCC 38327.</title>
        <authorList>
            <consortium name="The Broad Institute Genome Sequencing Platform"/>
            <person name="Russ C."/>
            <person name="Cuomo C."/>
            <person name="Burger G."/>
            <person name="Gray M.W."/>
            <person name="Holland P.W.H."/>
            <person name="King N."/>
            <person name="Lang F.B.F."/>
            <person name="Roger A.J."/>
            <person name="Ruiz-Trillo I."/>
            <person name="Young S.K."/>
            <person name="Zeng Q."/>
            <person name="Gargeya S."/>
            <person name="Fitzgerald M."/>
            <person name="Haas B."/>
            <person name="Abouelleil A."/>
            <person name="Alvarado L."/>
            <person name="Arachchi H.M."/>
            <person name="Berlin A."/>
            <person name="Chapman S.B."/>
            <person name="Gearin G."/>
            <person name="Goldberg J."/>
            <person name="Griggs A."/>
            <person name="Gujja S."/>
            <person name="Hansen M."/>
            <person name="Heiman D."/>
            <person name="Howarth C."/>
            <person name="Larimer J."/>
            <person name="Lui A."/>
            <person name="MacDonald P.J.P."/>
            <person name="McCowen C."/>
            <person name="Montmayeur A."/>
            <person name="Murphy C."/>
            <person name="Neiman D."/>
            <person name="Pearson M."/>
            <person name="Priest M."/>
            <person name="Roberts A."/>
            <person name="Saif S."/>
            <person name="Shea T."/>
            <person name="Sisk P."/>
            <person name="Stolte C."/>
            <person name="Sykes S."/>
            <person name="Wortman J."/>
            <person name="Nusbaum C."/>
            <person name="Birren B."/>
        </authorList>
    </citation>
    <scope>NUCLEOTIDE SEQUENCE [LARGE SCALE GENOMIC DNA]</scope>
    <source>
        <strain evidence="2 3">ATCC 38327</strain>
    </source>
</reference>
<evidence type="ECO:0000313" key="3">
    <source>
        <dbReference type="Proteomes" id="UP000054350"/>
    </source>
</evidence>
<evidence type="ECO:0000313" key="2">
    <source>
        <dbReference type="EMBL" id="KNE70319.1"/>
    </source>
</evidence>
<feature type="compositionally biased region" description="Polar residues" evidence="1">
    <location>
        <begin position="593"/>
        <end position="615"/>
    </location>
</feature>
<feature type="compositionally biased region" description="Low complexity" evidence="1">
    <location>
        <begin position="114"/>
        <end position="123"/>
    </location>
</feature>
<keyword evidence="3" id="KW-1185">Reference proteome</keyword>
<feature type="compositionally biased region" description="Pro residues" evidence="1">
    <location>
        <begin position="522"/>
        <end position="536"/>
    </location>
</feature>
<feature type="region of interest" description="Disordered" evidence="1">
    <location>
        <begin position="522"/>
        <end position="615"/>
    </location>
</feature>
<sequence>MATSTPQQQPGVLAPLPPPPPRLASARSNARIGPARAQPPASNPPAHDASSAAGHDVANKPVQRPVTARQAAHDNVVMSFDPYLDTSSLDETQFSTDGTPSAQPTDRYHRRTGRAASPASSRTSRGRSEPPQSVRSTTAIHVASSDDSAAATALVALQALVEHCVAALEETCRTVVRLEHDLAAVRADLAAVKAASTVSPPPATEPAWPARLAALEARVEQLVRDVQAPRSPPAPRPRRASTATPLNADPLAPAPATARVPHPLRRAVTAPVEDPLPPLPPPKLPVRDEGHAPLAFSPIWISDDDALHTAPVASTSRPGGPAAWTVPAATPAVRHAQRPGGVLSPTFGGTDPFLAQIPSRTVSLQMPTSPSPPLAAKPATRRAATYMATGGPGDEPLLASLSTFMPFLIHNERDSGSNNGSPNASRPTTAFTSTSLPPRTESSQSLSDRLKVRTASRIPLPGSPTSRAGPSGAVQRAPTASTSSGGLPAPLARRTDLHRDASSLHLRLSMIAQGRYALDTPLAPPAVTSPPPPVPRIPSATSDPRASLAPPGRRSAHLGRDLGRRTKPRRRKLLGRTDSVLADPARDSRDFAPSTTPSWWRTGQPQGQISTGPAM</sequence>
<name>A0A0L0T6V4_ALLM3</name>
<dbReference type="OrthoDB" id="5592666at2759"/>